<feature type="transmembrane region" description="Helical" evidence="6">
    <location>
        <begin position="220"/>
        <end position="249"/>
    </location>
</feature>
<evidence type="ECO:0000256" key="6">
    <source>
        <dbReference type="SAM" id="Phobius"/>
    </source>
</evidence>
<evidence type="ECO:0000256" key="4">
    <source>
        <dbReference type="ARBA" id="ARBA00022989"/>
    </source>
</evidence>
<organism evidence="8 9">
    <name type="scientific">Gandjariella thermophila</name>
    <dbReference type="NCBI Taxonomy" id="1931992"/>
    <lineage>
        <taxon>Bacteria</taxon>
        <taxon>Bacillati</taxon>
        <taxon>Actinomycetota</taxon>
        <taxon>Actinomycetes</taxon>
        <taxon>Pseudonocardiales</taxon>
        <taxon>Pseudonocardiaceae</taxon>
        <taxon>Gandjariella</taxon>
    </lineage>
</organism>
<dbReference type="RefSeq" id="WP_225978319.1">
    <property type="nucleotide sequence ID" value="NZ_BJFL01000009.1"/>
</dbReference>
<dbReference type="Pfam" id="PF00482">
    <property type="entry name" value="T2SSF"/>
    <property type="match status" value="1"/>
</dbReference>
<feature type="transmembrane region" description="Helical" evidence="6">
    <location>
        <begin position="58"/>
        <end position="91"/>
    </location>
</feature>
<feature type="domain" description="Type II secretion system protein GspF" evidence="7">
    <location>
        <begin position="120"/>
        <end position="239"/>
    </location>
</feature>
<keyword evidence="5 6" id="KW-0472">Membrane</keyword>
<keyword evidence="4 6" id="KW-1133">Transmembrane helix</keyword>
<dbReference type="Proteomes" id="UP000298860">
    <property type="component" value="Unassembled WGS sequence"/>
</dbReference>
<evidence type="ECO:0000313" key="8">
    <source>
        <dbReference type="EMBL" id="GDY30741.1"/>
    </source>
</evidence>
<comment type="caution">
    <text evidence="8">The sequence shown here is derived from an EMBL/GenBank/DDBJ whole genome shotgun (WGS) entry which is preliminary data.</text>
</comment>
<protein>
    <recommendedName>
        <fullName evidence="7">Type II secretion system protein GspF domain-containing protein</fullName>
    </recommendedName>
</protein>
<sequence>MTGYALSVLLTAAAMLIAPVPDDARARLGRLAVARPGPHGAAPATRSRGCGPPAWPLPVVASVAIAALPVALVGGPVGLVAGIPLGLATFAAVRRALRAERAAPRRRATSDPLRLAACWDLLAACLRAGLPVPVAVRIVAEELPATPAVVLRRSGELMALGADPVACWAPALADPDLAPLARAARRTARSGTALAGTATELAEEVRSGARDHEEERAQRAAVLITGPLGLCFLPAFLCLGVLPVVIALASRLVPAW</sequence>
<accession>A0A4D4J2N8</accession>
<dbReference type="EMBL" id="BJFL01000009">
    <property type="protein sequence ID" value="GDY30741.1"/>
    <property type="molecule type" value="Genomic_DNA"/>
</dbReference>
<dbReference type="PANTHER" id="PTHR35007">
    <property type="entry name" value="INTEGRAL MEMBRANE PROTEIN-RELATED"/>
    <property type="match status" value="1"/>
</dbReference>
<evidence type="ECO:0000256" key="2">
    <source>
        <dbReference type="ARBA" id="ARBA00022475"/>
    </source>
</evidence>
<dbReference type="InterPro" id="IPR018076">
    <property type="entry name" value="T2SS_GspF_dom"/>
</dbReference>
<dbReference type="PANTHER" id="PTHR35007:SF3">
    <property type="entry name" value="POSSIBLE CONSERVED ALANINE RICH MEMBRANE PROTEIN"/>
    <property type="match status" value="1"/>
</dbReference>
<evidence type="ECO:0000256" key="5">
    <source>
        <dbReference type="ARBA" id="ARBA00023136"/>
    </source>
</evidence>
<evidence type="ECO:0000256" key="1">
    <source>
        <dbReference type="ARBA" id="ARBA00004651"/>
    </source>
</evidence>
<dbReference type="GO" id="GO:0005886">
    <property type="term" value="C:plasma membrane"/>
    <property type="evidence" value="ECO:0007669"/>
    <property type="project" value="UniProtKB-SubCell"/>
</dbReference>
<proteinExistence type="predicted"/>
<evidence type="ECO:0000313" key="9">
    <source>
        <dbReference type="Proteomes" id="UP000298860"/>
    </source>
</evidence>
<keyword evidence="9" id="KW-1185">Reference proteome</keyword>
<keyword evidence="3 6" id="KW-0812">Transmembrane</keyword>
<gene>
    <name evidence="8" type="ORF">GTS_23740</name>
</gene>
<keyword evidence="2" id="KW-1003">Cell membrane</keyword>
<reference evidence="9" key="1">
    <citation type="submission" date="2019-04" db="EMBL/GenBank/DDBJ databases">
        <title>Draft genome sequence of Pseudonocardiaceae bacterium SL3-2-4.</title>
        <authorList>
            <person name="Ningsih F."/>
            <person name="Yokota A."/>
            <person name="Sakai Y."/>
            <person name="Nanatani K."/>
            <person name="Yabe S."/>
            <person name="Oetari A."/>
            <person name="Sjamsuridzal W."/>
        </authorList>
    </citation>
    <scope>NUCLEOTIDE SEQUENCE [LARGE SCALE GENOMIC DNA]</scope>
    <source>
        <strain evidence="9">SL3-2-4</strain>
    </source>
</reference>
<evidence type="ECO:0000256" key="3">
    <source>
        <dbReference type="ARBA" id="ARBA00022692"/>
    </source>
</evidence>
<evidence type="ECO:0000259" key="7">
    <source>
        <dbReference type="Pfam" id="PF00482"/>
    </source>
</evidence>
<name>A0A4D4J2N8_9PSEU</name>
<comment type="subcellular location">
    <subcellularLocation>
        <location evidence="1">Cell membrane</location>
        <topology evidence="1">Multi-pass membrane protein</topology>
    </subcellularLocation>
</comment>
<dbReference type="AlphaFoldDB" id="A0A4D4J2N8"/>